<dbReference type="AlphaFoldDB" id="A0A1H3DH56"/>
<organism evidence="2 3">
    <name type="scientific">Thiocapsa roseopersicina</name>
    <dbReference type="NCBI Taxonomy" id="1058"/>
    <lineage>
        <taxon>Bacteria</taxon>
        <taxon>Pseudomonadati</taxon>
        <taxon>Pseudomonadota</taxon>
        <taxon>Gammaproteobacteria</taxon>
        <taxon>Chromatiales</taxon>
        <taxon>Chromatiaceae</taxon>
        <taxon>Thiocapsa</taxon>
    </lineage>
</organism>
<name>A0A1H3DH56_THIRO</name>
<dbReference type="OrthoDB" id="6963491at2"/>
<dbReference type="EMBL" id="FNNZ01000049">
    <property type="protein sequence ID" value="SDX65701.1"/>
    <property type="molecule type" value="Genomic_DNA"/>
</dbReference>
<evidence type="ECO:0000313" key="3">
    <source>
        <dbReference type="Proteomes" id="UP000198816"/>
    </source>
</evidence>
<gene>
    <name evidence="2" type="ORF">SAMN05421783_14912</name>
</gene>
<dbReference type="STRING" id="1058.SAMN05421783_14912"/>
<keyword evidence="1" id="KW-0175">Coiled coil</keyword>
<feature type="coiled-coil region" evidence="1">
    <location>
        <begin position="316"/>
        <end position="378"/>
    </location>
</feature>
<evidence type="ECO:0000256" key="1">
    <source>
        <dbReference type="SAM" id="Coils"/>
    </source>
</evidence>
<protein>
    <submittedName>
        <fullName evidence="2">Uncharacterized protein</fullName>
    </submittedName>
</protein>
<accession>A0A1H3DH56</accession>
<sequence>MLVYANYLKFVGADAEQAILKAVGAWIKEQIGYGLHPDQLQQDGVYKGNRNGVPSSVQIRTAATEKPTFYTWVLRNSDDNVIGREWICEVGLKSGDEQSLSITLKSEERSTRVGATIVASRPRLVKYALRNIADAAEAALAKTIPGAFLKTIGESKDSYRALRVEVDRRDRKFPIVLVSPDAYGEYLIDPEPLREVLVGLAEVVQIEADFDSYEMKEVLGSHWSAWSGAVNLIYPPQISGFARGHPFRSLDIESWGDSQHERRTELLGWVTNITNIPLLHQRIRPEGVAQLALQRRFTALRKHVADLDDSVLRKEFRTLETLAEEQSDQISGLERERQDLEGEIEKWELEYLRVEESLSEARKQISKKEYEIQAMRDSLAKGGGGRSTIFDAGRLLGIACRAGEPTPHESLEVIEGLFGDKCLILESAFSSALELNMFCFGRRLLDMLRLLVTDYRDALMEGGDNTARKVFGKNEYAAKESETVMSSPDMRRRRTFEYLGKKVEMFRHLKIGVDDDLRKTIRVHFHWDAVAEKIIIGYCGKHLPVPSH</sequence>
<evidence type="ECO:0000313" key="2">
    <source>
        <dbReference type="EMBL" id="SDX65701.1"/>
    </source>
</evidence>
<reference evidence="3" key="1">
    <citation type="submission" date="2016-10" db="EMBL/GenBank/DDBJ databases">
        <authorList>
            <person name="Varghese N."/>
            <person name="Submissions S."/>
        </authorList>
    </citation>
    <scope>NUCLEOTIDE SEQUENCE [LARGE SCALE GENOMIC DNA]</scope>
    <source>
        <strain evidence="3">DSM 217</strain>
    </source>
</reference>
<proteinExistence type="predicted"/>
<dbReference type="RefSeq" id="WP_093038458.1">
    <property type="nucleotide sequence ID" value="NZ_FNNZ01000049.1"/>
</dbReference>
<keyword evidence="3" id="KW-1185">Reference proteome</keyword>
<dbReference type="Proteomes" id="UP000198816">
    <property type="component" value="Unassembled WGS sequence"/>
</dbReference>